<proteinExistence type="predicted"/>
<dbReference type="AlphaFoldDB" id="A0A1V4K967"/>
<keyword evidence="2" id="KW-1185">Reference proteome</keyword>
<evidence type="ECO:0000313" key="1">
    <source>
        <dbReference type="EMBL" id="OPJ80935.1"/>
    </source>
</evidence>
<protein>
    <submittedName>
        <fullName evidence="1">Uncharacterized protein</fullName>
    </submittedName>
</protein>
<dbReference type="Proteomes" id="UP000190648">
    <property type="component" value="Unassembled WGS sequence"/>
</dbReference>
<dbReference type="EMBL" id="LSYS01004144">
    <property type="protein sequence ID" value="OPJ80935.1"/>
    <property type="molecule type" value="Genomic_DNA"/>
</dbReference>
<gene>
    <name evidence="1" type="ORF">AV530_004319</name>
</gene>
<comment type="caution">
    <text evidence="1">The sequence shown here is derived from an EMBL/GenBank/DDBJ whole genome shotgun (WGS) entry which is preliminary data.</text>
</comment>
<organism evidence="1 2">
    <name type="scientific">Patagioenas fasciata monilis</name>
    <dbReference type="NCBI Taxonomy" id="372326"/>
    <lineage>
        <taxon>Eukaryota</taxon>
        <taxon>Metazoa</taxon>
        <taxon>Chordata</taxon>
        <taxon>Craniata</taxon>
        <taxon>Vertebrata</taxon>
        <taxon>Euteleostomi</taxon>
        <taxon>Archelosauria</taxon>
        <taxon>Archosauria</taxon>
        <taxon>Dinosauria</taxon>
        <taxon>Saurischia</taxon>
        <taxon>Theropoda</taxon>
        <taxon>Coelurosauria</taxon>
        <taxon>Aves</taxon>
        <taxon>Neognathae</taxon>
        <taxon>Neoaves</taxon>
        <taxon>Columbimorphae</taxon>
        <taxon>Columbiformes</taxon>
        <taxon>Columbidae</taxon>
        <taxon>Patagioenas</taxon>
    </lineage>
</organism>
<evidence type="ECO:0000313" key="2">
    <source>
        <dbReference type="Proteomes" id="UP000190648"/>
    </source>
</evidence>
<sequence length="75" mass="8566">MVWSRGVLGIPKSVTFETRSELHIQHTRSFPSSEHMSVWTGFYLCIPLHCNVGKKSQDGVQIVLICIGDCLWLYE</sequence>
<reference evidence="1 2" key="1">
    <citation type="submission" date="2016-02" db="EMBL/GenBank/DDBJ databases">
        <title>Band-tailed pigeon sequencing and assembly.</title>
        <authorList>
            <person name="Soares A.E."/>
            <person name="Novak B.J."/>
            <person name="Rice E.S."/>
            <person name="O'Connell B."/>
            <person name="Chang D."/>
            <person name="Weber S."/>
            <person name="Shapiro B."/>
        </authorList>
    </citation>
    <scope>NUCLEOTIDE SEQUENCE [LARGE SCALE GENOMIC DNA]</scope>
    <source>
        <strain evidence="1">BTP2013</strain>
        <tissue evidence="1">Blood</tissue>
    </source>
</reference>
<accession>A0A1V4K967</accession>
<name>A0A1V4K967_PATFA</name>